<protein>
    <submittedName>
        <fullName evidence="1">Uncharacterized protein</fullName>
    </submittedName>
</protein>
<name>E6PKV4_9ZZZZ</name>
<dbReference type="AlphaFoldDB" id="E6PKV4"/>
<gene>
    <name evidence="1" type="ORF">CARN2_1819</name>
</gene>
<reference evidence="1" key="1">
    <citation type="submission" date="2009-10" db="EMBL/GenBank/DDBJ databases">
        <title>Diversity of trophic interactions inside an arsenic-rich microbial ecosystem.</title>
        <authorList>
            <person name="Bertin P.N."/>
            <person name="Heinrich-Salmeron A."/>
            <person name="Pelletier E."/>
            <person name="Goulhen-Chollet F."/>
            <person name="Arsene-Ploetze F."/>
            <person name="Gallien S."/>
            <person name="Calteau A."/>
            <person name="Vallenet D."/>
            <person name="Casiot C."/>
            <person name="Chane-Woon-Ming B."/>
            <person name="Giloteaux L."/>
            <person name="Barakat M."/>
            <person name="Bonnefoy V."/>
            <person name="Bruneel O."/>
            <person name="Chandler M."/>
            <person name="Cleiss J."/>
            <person name="Duran R."/>
            <person name="Elbaz-Poulichet F."/>
            <person name="Fonknechten N."/>
            <person name="Lauga B."/>
            <person name="Mornico D."/>
            <person name="Ortet P."/>
            <person name="Schaeffer C."/>
            <person name="Siguier P."/>
            <person name="Alexander Thil Smith A."/>
            <person name="Van Dorsselaer A."/>
            <person name="Weissenbach J."/>
            <person name="Medigue C."/>
            <person name="Le Paslier D."/>
        </authorList>
    </citation>
    <scope>NUCLEOTIDE SEQUENCE</scope>
</reference>
<accession>E6PKV4</accession>
<dbReference type="EMBL" id="CABM01000008">
    <property type="protein sequence ID" value="CBH95555.1"/>
    <property type="molecule type" value="Genomic_DNA"/>
</dbReference>
<proteinExistence type="predicted"/>
<organism evidence="1">
    <name type="scientific">mine drainage metagenome</name>
    <dbReference type="NCBI Taxonomy" id="410659"/>
    <lineage>
        <taxon>unclassified sequences</taxon>
        <taxon>metagenomes</taxon>
        <taxon>ecological metagenomes</taxon>
    </lineage>
</organism>
<sequence length="25" mass="2640">MVVMVDVAQVTAEALLDELGKHASL</sequence>
<evidence type="ECO:0000313" key="1">
    <source>
        <dbReference type="EMBL" id="CBH95555.1"/>
    </source>
</evidence>
<comment type="caution">
    <text evidence="1">The sequence shown here is derived from an EMBL/GenBank/DDBJ whole genome shotgun (WGS) entry which is preliminary data.</text>
</comment>